<dbReference type="Gene3D" id="3.30.499.10">
    <property type="entry name" value="Aconitase, domain 3"/>
    <property type="match status" value="1"/>
</dbReference>
<evidence type="ECO:0000259" key="4">
    <source>
        <dbReference type="Pfam" id="PF00330"/>
    </source>
</evidence>
<keyword evidence="2" id="KW-0408">Iron</keyword>
<evidence type="ECO:0000256" key="1">
    <source>
        <dbReference type="ARBA" id="ARBA00022723"/>
    </source>
</evidence>
<dbReference type="InterPro" id="IPR006249">
    <property type="entry name" value="Aconitase/IRP2"/>
</dbReference>
<keyword evidence="3" id="KW-0411">Iron-sulfur</keyword>
<dbReference type="Proteomes" id="UP001321475">
    <property type="component" value="Chromosome"/>
</dbReference>
<dbReference type="Pfam" id="PF00330">
    <property type="entry name" value="Aconitase"/>
    <property type="match status" value="1"/>
</dbReference>
<name>A0ABN6XIG2_9CELL</name>
<protein>
    <recommendedName>
        <fullName evidence="4">Aconitase/3-isopropylmalate dehydratase large subunit alpha/beta/alpha domain-containing protein</fullName>
    </recommendedName>
</protein>
<evidence type="ECO:0000256" key="3">
    <source>
        <dbReference type="ARBA" id="ARBA00023014"/>
    </source>
</evidence>
<dbReference type="PANTHER" id="PTHR11670">
    <property type="entry name" value="ACONITASE/IRON-RESPONSIVE ELEMENT FAMILY MEMBER"/>
    <property type="match status" value="1"/>
</dbReference>
<dbReference type="InterPro" id="IPR001030">
    <property type="entry name" value="Acoase/IPM_deHydtase_lsu_aba"/>
</dbReference>
<evidence type="ECO:0000313" key="6">
    <source>
        <dbReference type="Proteomes" id="UP001321475"/>
    </source>
</evidence>
<dbReference type="InterPro" id="IPR015931">
    <property type="entry name" value="Acnase/IPM_dHydase_lsu_aba_1/3"/>
</dbReference>
<evidence type="ECO:0000256" key="2">
    <source>
        <dbReference type="ARBA" id="ARBA00023004"/>
    </source>
</evidence>
<accession>A0ABN6XIG2</accession>
<keyword evidence="6" id="KW-1185">Reference proteome</keyword>
<gene>
    <name evidence="5" type="ORF">GCM10025865_26790</name>
</gene>
<sequence length="188" mass="20981">MSSVDTFGSKGTLEVGENSYEIFRLSAVEGTARLPYSLKVLAENLLRTEDGANITADHVRALASWDPDAQPDTEIQFTPARVIMQDFTGVPCVVDLATMREAVAELGGDPERINPLAPAEMVIDHSVQIDVAGRRDAFERNVEFEYQRNHERYQFLRWGQTAFDDFKVVPRAPGSSTRSTSSTWRARS</sequence>
<proteinExistence type="predicted"/>
<evidence type="ECO:0000313" key="5">
    <source>
        <dbReference type="EMBL" id="BDZ43380.1"/>
    </source>
</evidence>
<feature type="domain" description="Aconitase/3-isopropylmalate dehydratase large subunit alpha/beta/alpha" evidence="4">
    <location>
        <begin position="70"/>
        <end position="171"/>
    </location>
</feature>
<keyword evidence="1" id="KW-0479">Metal-binding</keyword>
<organism evidence="5 6">
    <name type="scientific">Paraoerskovia sediminicola</name>
    <dbReference type="NCBI Taxonomy" id="1138587"/>
    <lineage>
        <taxon>Bacteria</taxon>
        <taxon>Bacillati</taxon>
        <taxon>Actinomycetota</taxon>
        <taxon>Actinomycetes</taxon>
        <taxon>Micrococcales</taxon>
        <taxon>Cellulomonadaceae</taxon>
        <taxon>Paraoerskovia</taxon>
    </lineage>
</organism>
<dbReference type="SUPFAM" id="SSF53732">
    <property type="entry name" value="Aconitase iron-sulfur domain"/>
    <property type="match status" value="1"/>
</dbReference>
<reference evidence="6" key="1">
    <citation type="journal article" date="2019" name="Int. J. Syst. Evol. Microbiol.">
        <title>The Global Catalogue of Microorganisms (GCM) 10K type strain sequencing project: providing services to taxonomists for standard genome sequencing and annotation.</title>
        <authorList>
            <consortium name="The Broad Institute Genomics Platform"/>
            <consortium name="The Broad Institute Genome Sequencing Center for Infectious Disease"/>
            <person name="Wu L."/>
            <person name="Ma J."/>
        </authorList>
    </citation>
    <scope>NUCLEOTIDE SEQUENCE [LARGE SCALE GENOMIC DNA]</scope>
    <source>
        <strain evidence="6">NBRC 108565</strain>
    </source>
</reference>
<dbReference type="EMBL" id="AP027729">
    <property type="protein sequence ID" value="BDZ43380.1"/>
    <property type="molecule type" value="Genomic_DNA"/>
</dbReference>
<dbReference type="InterPro" id="IPR036008">
    <property type="entry name" value="Aconitase_4Fe-4S_dom"/>
</dbReference>